<dbReference type="InterPro" id="IPR039425">
    <property type="entry name" value="RNA_pol_sigma-70-like"/>
</dbReference>
<dbReference type="Gene3D" id="1.10.10.10">
    <property type="entry name" value="Winged helix-like DNA-binding domain superfamily/Winged helix DNA-binding domain"/>
    <property type="match status" value="1"/>
</dbReference>
<dbReference type="PANTHER" id="PTHR43133:SF62">
    <property type="entry name" value="RNA POLYMERASE SIGMA FACTOR SIGZ"/>
    <property type="match status" value="1"/>
</dbReference>
<evidence type="ECO:0000259" key="5">
    <source>
        <dbReference type="Pfam" id="PF04542"/>
    </source>
</evidence>
<sequence length="188" mass="21125">MDRSSQAEARAHLSSLLKQVGGGDRDALREVYALTSAKLFGICMRVVQDRDTAEEILQEVYLRIWRRAGSFDPGRASPITWMCTVARNAAIDWRRSHRPQLMVGDEHIADIADDRADAEQAITAEQDRARIFHCIDQLGAKQREAIRSAFFDGLTYAELAVVRNVPLGTMKSWVRRGLAQMKECLGHG</sequence>
<protein>
    <submittedName>
        <fullName evidence="7">RNA polymerase subunit sigma</fullName>
    </submittedName>
</protein>
<dbReference type="GO" id="GO:0003677">
    <property type="term" value="F:DNA binding"/>
    <property type="evidence" value="ECO:0007669"/>
    <property type="project" value="InterPro"/>
</dbReference>
<name>A0A3D0W9B3_9SPHN</name>
<feature type="domain" description="RNA polymerase sigma-70 region 2" evidence="5">
    <location>
        <begin position="38"/>
        <end position="98"/>
    </location>
</feature>
<dbReference type="NCBIfam" id="TIGR02937">
    <property type="entry name" value="sigma70-ECF"/>
    <property type="match status" value="1"/>
</dbReference>
<organism evidence="7 8">
    <name type="scientific">Sphingomonas bacterium</name>
    <dbReference type="NCBI Taxonomy" id="1895847"/>
    <lineage>
        <taxon>Bacteria</taxon>
        <taxon>Pseudomonadati</taxon>
        <taxon>Pseudomonadota</taxon>
        <taxon>Alphaproteobacteria</taxon>
        <taxon>Sphingomonadales</taxon>
        <taxon>Sphingomonadaceae</taxon>
        <taxon>Sphingomonas</taxon>
    </lineage>
</organism>
<keyword evidence="2" id="KW-0805">Transcription regulation</keyword>
<dbReference type="InterPro" id="IPR013325">
    <property type="entry name" value="RNA_pol_sigma_r2"/>
</dbReference>
<dbReference type="PANTHER" id="PTHR43133">
    <property type="entry name" value="RNA POLYMERASE ECF-TYPE SIGMA FACTO"/>
    <property type="match status" value="1"/>
</dbReference>
<comment type="caution">
    <text evidence="7">The sequence shown here is derived from an EMBL/GenBank/DDBJ whole genome shotgun (WGS) entry which is preliminary data.</text>
</comment>
<feature type="domain" description="RNA polymerase sigma factor 70 region 4 type 2" evidence="6">
    <location>
        <begin position="130"/>
        <end position="181"/>
    </location>
</feature>
<evidence type="ECO:0000313" key="8">
    <source>
        <dbReference type="Proteomes" id="UP000262699"/>
    </source>
</evidence>
<dbReference type="Gene3D" id="1.10.1740.10">
    <property type="match status" value="1"/>
</dbReference>
<dbReference type="InterPro" id="IPR013324">
    <property type="entry name" value="RNA_pol_sigma_r3/r4-like"/>
</dbReference>
<dbReference type="InterPro" id="IPR007627">
    <property type="entry name" value="RNA_pol_sigma70_r2"/>
</dbReference>
<dbReference type="SUPFAM" id="SSF88946">
    <property type="entry name" value="Sigma2 domain of RNA polymerase sigma factors"/>
    <property type="match status" value="1"/>
</dbReference>
<dbReference type="Proteomes" id="UP000262699">
    <property type="component" value="Unassembled WGS sequence"/>
</dbReference>
<dbReference type="GO" id="GO:0016987">
    <property type="term" value="F:sigma factor activity"/>
    <property type="evidence" value="ECO:0007669"/>
    <property type="project" value="UniProtKB-KW"/>
</dbReference>
<dbReference type="EMBL" id="DOYJ01000107">
    <property type="protein sequence ID" value="HCB75260.1"/>
    <property type="molecule type" value="Genomic_DNA"/>
</dbReference>
<dbReference type="Pfam" id="PF08281">
    <property type="entry name" value="Sigma70_r4_2"/>
    <property type="match status" value="1"/>
</dbReference>
<dbReference type="InterPro" id="IPR013249">
    <property type="entry name" value="RNA_pol_sigma70_r4_t2"/>
</dbReference>
<dbReference type="InterPro" id="IPR014284">
    <property type="entry name" value="RNA_pol_sigma-70_dom"/>
</dbReference>
<proteinExistence type="inferred from homology"/>
<evidence type="ECO:0000256" key="4">
    <source>
        <dbReference type="ARBA" id="ARBA00023163"/>
    </source>
</evidence>
<evidence type="ECO:0000256" key="2">
    <source>
        <dbReference type="ARBA" id="ARBA00023015"/>
    </source>
</evidence>
<accession>A0A3D0W9B3</accession>
<dbReference type="SUPFAM" id="SSF88659">
    <property type="entry name" value="Sigma3 and sigma4 domains of RNA polymerase sigma factors"/>
    <property type="match status" value="1"/>
</dbReference>
<gene>
    <name evidence="7" type="ORF">DEP91_03680</name>
</gene>
<dbReference type="InterPro" id="IPR036388">
    <property type="entry name" value="WH-like_DNA-bd_sf"/>
</dbReference>
<evidence type="ECO:0000259" key="6">
    <source>
        <dbReference type="Pfam" id="PF08281"/>
    </source>
</evidence>
<dbReference type="Pfam" id="PF04542">
    <property type="entry name" value="Sigma70_r2"/>
    <property type="match status" value="1"/>
</dbReference>
<dbReference type="AlphaFoldDB" id="A0A3D0W9B3"/>
<evidence type="ECO:0000256" key="1">
    <source>
        <dbReference type="ARBA" id="ARBA00010641"/>
    </source>
</evidence>
<evidence type="ECO:0000313" key="7">
    <source>
        <dbReference type="EMBL" id="HCB75260.1"/>
    </source>
</evidence>
<reference evidence="7 8" key="1">
    <citation type="journal article" date="2018" name="Nat. Biotechnol.">
        <title>A standardized bacterial taxonomy based on genome phylogeny substantially revises the tree of life.</title>
        <authorList>
            <person name="Parks D.H."/>
            <person name="Chuvochina M."/>
            <person name="Waite D.W."/>
            <person name="Rinke C."/>
            <person name="Skarshewski A."/>
            <person name="Chaumeil P.A."/>
            <person name="Hugenholtz P."/>
        </authorList>
    </citation>
    <scope>NUCLEOTIDE SEQUENCE [LARGE SCALE GENOMIC DNA]</scope>
    <source>
        <strain evidence="7">UBA9015</strain>
    </source>
</reference>
<keyword evidence="3" id="KW-0731">Sigma factor</keyword>
<dbReference type="GO" id="GO:0006352">
    <property type="term" value="P:DNA-templated transcription initiation"/>
    <property type="evidence" value="ECO:0007669"/>
    <property type="project" value="InterPro"/>
</dbReference>
<keyword evidence="4" id="KW-0804">Transcription</keyword>
<evidence type="ECO:0000256" key="3">
    <source>
        <dbReference type="ARBA" id="ARBA00023082"/>
    </source>
</evidence>
<dbReference type="CDD" id="cd06171">
    <property type="entry name" value="Sigma70_r4"/>
    <property type="match status" value="1"/>
</dbReference>
<comment type="similarity">
    <text evidence="1">Belongs to the sigma-70 factor family. ECF subfamily.</text>
</comment>